<dbReference type="EMBL" id="CP011393">
    <property type="protein sequence ID" value="ANE41613.1"/>
    <property type="molecule type" value="Genomic_DNA"/>
</dbReference>
<keyword evidence="1" id="KW-1133">Transmembrane helix</keyword>
<keyword evidence="1" id="KW-0812">Transmembrane</keyword>
<organism evidence="2 3">
    <name type="scientific">Fervidobacterium pennivorans</name>
    <dbReference type="NCBI Taxonomy" id="93466"/>
    <lineage>
        <taxon>Bacteria</taxon>
        <taxon>Thermotogati</taxon>
        <taxon>Thermotogota</taxon>
        <taxon>Thermotogae</taxon>
        <taxon>Thermotogales</taxon>
        <taxon>Fervidobacteriaceae</taxon>
        <taxon>Fervidobacterium</taxon>
    </lineage>
</organism>
<protein>
    <submittedName>
        <fullName evidence="2">Uncharacterized protein</fullName>
    </submittedName>
</protein>
<sequence>MEFRKYTVLPELSYFSFTKLFALLILSLFIYVYAYTNSFADWYGLSYIKPSLVAQKFVDNSAHELTPFDNLVVYYSFESNANPRDPLIISSGFTLKSTVFNHLPISPIRYSVVGASYDVSAKLIETLIGNMKKGIILGFSGKLGINYETVSLLVGSSRNFDDFTTSDLKHYNTASIINLIGSAELFVQLPMDFKHFPDLLVYVGYNIGASLFGPFTANFEYIEGEYERAFSNISFGLAVRYKF</sequence>
<gene>
    <name evidence="2" type="ORF">JM64_06310</name>
</gene>
<accession>A0A172T443</accession>
<evidence type="ECO:0000256" key="1">
    <source>
        <dbReference type="SAM" id="Phobius"/>
    </source>
</evidence>
<proteinExistence type="predicted"/>
<dbReference type="AlphaFoldDB" id="A0A172T443"/>
<dbReference type="Proteomes" id="UP000077096">
    <property type="component" value="Chromosome"/>
</dbReference>
<dbReference type="PATRIC" id="fig|93466.3.peg.1340"/>
<dbReference type="OrthoDB" id="43476at2"/>
<reference evidence="2 3" key="1">
    <citation type="submission" date="2014-08" db="EMBL/GenBank/DDBJ databases">
        <title>Fervidobacterium pennivorans DYC genome.</title>
        <authorList>
            <person name="Wushke S."/>
        </authorList>
    </citation>
    <scope>NUCLEOTIDE SEQUENCE [LARGE SCALE GENOMIC DNA]</scope>
    <source>
        <strain evidence="2 3">DYC</strain>
    </source>
</reference>
<dbReference type="KEGG" id="fng:JM64_06310"/>
<feature type="transmembrane region" description="Helical" evidence="1">
    <location>
        <begin position="12"/>
        <end position="34"/>
    </location>
</feature>
<evidence type="ECO:0000313" key="2">
    <source>
        <dbReference type="EMBL" id="ANE41613.1"/>
    </source>
</evidence>
<evidence type="ECO:0000313" key="3">
    <source>
        <dbReference type="Proteomes" id="UP000077096"/>
    </source>
</evidence>
<keyword evidence="1" id="KW-0472">Membrane</keyword>
<name>A0A172T443_FERPE</name>